<organism evidence="2 3">
    <name type="scientific">Caerostris darwini</name>
    <dbReference type="NCBI Taxonomy" id="1538125"/>
    <lineage>
        <taxon>Eukaryota</taxon>
        <taxon>Metazoa</taxon>
        <taxon>Ecdysozoa</taxon>
        <taxon>Arthropoda</taxon>
        <taxon>Chelicerata</taxon>
        <taxon>Arachnida</taxon>
        <taxon>Araneae</taxon>
        <taxon>Araneomorphae</taxon>
        <taxon>Entelegynae</taxon>
        <taxon>Araneoidea</taxon>
        <taxon>Araneidae</taxon>
        <taxon>Caerostris</taxon>
    </lineage>
</organism>
<dbReference type="Proteomes" id="UP001054837">
    <property type="component" value="Unassembled WGS sequence"/>
</dbReference>
<name>A0AAV4R7A6_9ARAC</name>
<reference evidence="2 3" key="1">
    <citation type="submission" date="2021-06" db="EMBL/GenBank/DDBJ databases">
        <title>Caerostris darwini draft genome.</title>
        <authorList>
            <person name="Kono N."/>
            <person name="Arakawa K."/>
        </authorList>
    </citation>
    <scope>NUCLEOTIDE SEQUENCE [LARGE SCALE GENOMIC DNA]</scope>
</reference>
<keyword evidence="1" id="KW-1133">Transmembrane helix</keyword>
<evidence type="ECO:0000313" key="3">
    <source>
        <dbReference type="Proteomes" id="UP001054837"/>
    </source>
</evidence>
<dbReference type="AlphaFoldDB" id="A0AAV4R7A6"/>
<proteinExistence type="predicted"/>
<sequence>MSRDKCPLLWWLKKQEKSSLSLFLSSRTLHLLLDFIPGCLKFLSLCCGRVVVVGRCDKRERMDIIAAGRFSAGLLSNNDTPYAVYARTPVKS</sequence>
<protein>
    <submittedName>
        <fullName evidence="2">Uncharacterized protein</fullName>
    </submittedName>
</protein>
<gene>
    <name evidence="2" type="ORF">CDAR_40361</name>
</gene>
<dbReference type="EMBL" id="BPLQ01005872">
    <property type="protein sequence ID" value="GIY18203.1"/>
    <property type="molecule type" value="Genomic_DNA"/>
</dbReference>
<comment type="caution">
    <text evidence="2">The sequence shown here is derived from an EMBL/GenBank/DDBJ whole genome shotgun (WGS) entry which is preliminary data.</text>
</comment>
<evidence type="ECO:0000256" key="1">
    <source>
        <dbReference type="SAM" id="Phobius"/>
    </source>
</evidence>
<keyword evidence="3" id="KW-1185">Reference proteome</keyword>
<keyword evidence="1" id="KW-0812">Transmembrane</keyword>
<evidence type="ECO:0000313" key="2">
    <source>
        <dbReference type="EMBL" id="GIY18203.1"/>
    </source>
</evidence>
<keyword evidence="1" id="KW-0472">Membrane</keyword>
<accession>A0AAV4R7A6</accession>
<feature type="transmembrane region" description="Helical" evidence="1">
    <location>
        <begin position="29"/>
        <end position="52"/>
    </location>
</feature>